<feature type="region of interest" description="Disordered" evidence="1">
    <location>
        <begin position="78"/>
        <end position="98"/>
    </location>
</feature>
<sequence length="98" mass="11156">MQDQDVEPHSPQGNSYASMHTRARPAEESITRLDRALQRISFALDKQQQAKQNRPETDRQELLANIDALIMRVRDILDQTGQATPGQDPLLPRHEEGN</sequence>
<organism evidence="2 3">
    <name type="scientific">Acetobacter fabarum</name>
    <dbReference type="NCBI Taxonomy" id="483199"/>
    <lineage>
        <taxon>Bacteria</taxon>
        <taxon>Pseudomonadati</taxon>
        <taxon>Pseudomonadota</taxon>
        <taxon>Alphaproteobacteria</taxon>
        <taxon>Acetobacterales</taxon>
        <taxon>Acetobacteraceae</taxon>
        <taxon>Acetobacter</taxon>
    </lineage>
</organism>
<reference evidence="2 3" key="1">
    <citation type="submission" date="2017-04" db="EMBL/GenBank/DDBJ databases">
        <title>Kefir bacterial isolates.</title>
        <authorList>
            <person name="Kim Y."/>
            <person name="Blasche S."/>
            <person name="Patil K.R."/>
        </authorList>
    </citation>
    <scope>NUCLEOTIDE SEQUENCE [LARGE SCALE GENOMIC DNA]</scope>
    <source>
        <strain evidence="2 3">KR</strain>
    </source>
</reference>
<dbReference type="OrthoDB" id="7222758at2"/>
<dbReference type="RefSeq" id="WP_095349650.1">
    <property type="nucleotide sequence ID" value="NZ_JAKVNI010000001.1"/>
</dbReference>
<evidence type="ECO:0000313" key="3">
    <source>
        <dbReference type="Proteomes" id="UP000216151"/>
    </source>
</evidence>
<keyword evidence="3" id="KW-1185">Reference proteome</keyword>
<gene>
    <name evidence="2" type="ORF">B8X00_06895</name>
</gene>
<dbReference type="EMBL" id="NCXK01000006">
    <property type="protein sequence ID" value="PAK78311.1"/>
    <property type="molecule type" value="Genomic_DNA"/>
</dbReference>
<dbReference type="Proteomes" id="UP000216151">
    <property type="component" value="Unassembled WGS sequence"/>
</dbReference>
<dbReference type="AlphaFoldDB" id="A0A269XZL0"/>
<feature type="region of interest" description="Disordered" evidence="1">
    <location>
        <begin position="1"/>
        <end position="29"/>
    </location>
</feature>
<evidence type="ECO:0000256" key="1">
    <source>
        <dbReference type="SAM" id="MobiDB-lite"/>
    </source>
</evidence>
<dbReference type="GeneID" id="91556892"/>
<name>A0A269XZL0_9PROT</name>
<protein>
    <submittedName>
        <fullName evidence="2">Uncharacterized protein</fullName>
    </submittedName>
</protein>
<evidence type="ECO:0000313" key="2">
    <source>
        <dbReference type="EMBL" id="PAK78311.1"/>
    </source>
</evidence>
<accession>A0A269XZL0</accession>
<comment type="caution">
    <text evidence="2">The sequence shown here is derived from an EMBL/GenBank/DDBJ whole genome shotgun (WGS) entry which is preliminary data.</text>
</comment>
<proteinExistence type="predicted"/>